<dbReference type="PROSITE" id="PS51612">
    <property type="entry name" value="SAM_MT_2O_PK"/>
    <property type="match status" value="1"/>
</dbReference>
<dbReference type="Gene3D" id="3.30.420.10">
    <property type="entry name" value="Ribonuclease H-like superfamily/Ribonuclease H"/>
    <property type="match status" value="1"/>
</dbReference>
<comment type="function">
    <text evidence="9">Displays methyltransferase, positive regulation of the poly(A) polymerase and transcription elongation activities. Involved in the modification of both mRNA ends and in intermediate and late gene positive transcription elongation. At the mRNAs 5' end, methylates the ribose 2' OH group of the first transcribed nucleotide, thereby producing a 2'-O-methylpurine cap. At the 3' end, functions as a processivity factor which stimulates the activity of the viral poly(A) polymerase OPG063 that creates mRNA's poly(A) tail. In the presence of OPG102, OPG063 does not dissociate from the RNA allowing tail elongation to around 250 adenylates.</text>
</comment>
<evidence type="ECO:0000256" key="5">
    <source>
        <dbReference type="ARBA" id="ARBA00022768"/>
    </source>
</evidence>
<dbReference type="GO" id="GO:0006370">
    <property type="term" value="P:7-methylguanosine mRNA capping"/>
    <property type="evidence" value="ECO:0007669"/>
    <property type="project" value="InterPro"/>
</dbReference>
<dbReference type="SUPFAM" id="SSF53335">
    <property type="entry name" value="S-adenosyl-L-methionine-dependent methyltransferases"/>
    <property type="match status" value="1"/>
</dbReference>
<dbReference type="SUPFAM" id="SSF53098">
    <property type="entry name" value="Ribonuclease H-like"/>
    <property type="match status" value="1"/>
</dbReference>
<dbReference type="GO" id="GO:0003676">
    <property type="term" value="F:nucleic acid binding"/>
    <property type="evidence" value="ECO:0007669"/>
    <property type="project" value="InterPro"/>
</dbReference>
<dbReference type="InterPro" id="IPR036770">
    <property type="entry name" value="Ankyrin_rpt-contain_sf"/>
</dbReference>
<dbReference type="Proteomes" id="UP000663823">
    <property type="component" value="Unassembled WGS sequence"/>
</dbReference>
<keyword evidence="8" id="KW-0648">Protein biosynthesis</keyword>
<dbReference type="InterPro" id="IPR013520">
    <property type="entry name" value="Ribonucl_H"/>
</dbReference>
<dbReference type="GO" id="GO:0004483">
    <property type="term" value="F:methyltransferase cap1 activity"/>
    <property type="evidence" value="ECO:0007669"/>
    <property type="project" value="UniProtKB-EC"/>
</dbReference>
<reference evidence="12" key="1">
    <citation type="submission" date="2021-02" db="EMBL/GenBank/DDBJ databases">
        <authorList>
            <person name="Nowell W R."/>
        </authorList>
    </citation>
    <scope>NUCLEOTIDE SEQUENCE</scope>
</reference>
<organism evidence="12 13">
    <name type="scientific">Rotaria sordida</name>
    <dbReference type="NCBI Taxonomy" id="392033"/>
    <lineage>
        <taxon>Eukaryota</taxon>
        <taxon>Metazoa</taxon>
        <taxon>Spiralia</taxon>
        <taxon>Gnathifera</taxon>
        <taxon>Rotifera</taxon>
        <taxon>Eurotatoria</taxon>
        <taxon>Bdelloidea</taxon>
        <taxon>Philodinida</taxon>
        <taxon>Philodinidae</taxon>
        <taxon>Rotaria</taxon>
    </lineage>
</organism>
<keyword evidence="7" id="KW-0269">Exonuclease</keyword>
<dbReference type="InterPro" id="IPR000176">
    <property type="entry name" value="mRNA_MeTrfase-like"/>
</dbReference>
<evidence type="ECO:0000256" key="6">
    <source>
        <dbReference type="ARBA" id="ARBA00022801"/>
    </source>
</evidence>
<evidence type="ECO:0000256" key="8">
    <source>
        <dbReference type="ARBA" id="ARBA00022917"/>
    </source>
</evidence>
<name>A0A818XYN5_9BILA</name>
<evidence type="ECO:0000256" key="7">
    <source>
        <dbReference type="ARBA" id="ARBA00022839"/>
    </source>
</evidence>
<dbReference type="GO" id="GO:0003746">
    <property type="term" value="F:translation elongation factor activity"/>
    <property type="evidence" value="ECO:0007669"/>
    <property type="project" value="UniProtKB-KW"/>
</dbReference>
<dbReference type="SMART" id="SM00479">
    <property type="entry name" value="EXOIII"/>
    <property type="match status" value="1"/>
</dbReference>
<keyword evidence="5" id="KW-0251">Elongation factor</keyword>
<dbReference type="CDD" id="cd20760">
    <property type="entry name" value="capping_2-OMTase_Mimiviridae"/>
    <property type="match status" value="1"/>
</dbReference>
<dbReference type="Pfam" id="PF01358">
    <property type="entry name" value="PARP_regulatory"/>
    <property type="match status" value="1"/>
</dbReference>
<comment type="subcellular location">
    <subcellularLocation>
        <location evidence="1">Virion</location>
    </subcellularLocation>
</comment>
<dbReference type="InterPro" id="IPR025804">
    <property type="entry name" value="Pox/kineto_cap_MeTfrase"/>
</dbReference>
<dbReference type="EC" id="2.1.1.57" evidence="2"/>
<evidence type="ECO:0000313" key="12">
    <source>
        <dbReference type="EMBL" id="CAF3743931.1"/>
    </source>
</evidence>
<evidence type="ECO:0000256" key="9">
    <source>
        <dbReference type="ARBA" id="ARBA00034661"/>
    </source>
</evidence>
<dbReference type="NCBIfam" id="NF003765">
    <property type="entry name" value="PRK05359.1"/>
    <property type="match status" value="1"/>
</dbReference>
<feature type="domain" description="Exonuclease" evidence="11">
    <location>
        <begin position="129"/>
        <end position="312"/>
    </location>
</feature>
<sequence length="704" mass="82343">MQNLNKELEKILKERNSESTIIEQLDDLIKRYGVMEIEAWRNMSNGTNNTLLHELVDRHYLDVIQYIVSKFNLKVLIKRETDNITPFELAHLLQDWRMCNLLLELGDDKTSTNTYDQYVMKKQKDKMMNIVWMDLEFTSFDNPEILECAVIITDKDLNELERKEWIVHFEKEVLDGLSEWHQNAFKDRNDGGNGLFTDVIASNITKEQMEQELLDVLKRHCPEKACPLAGSSIHIDREVMKTQMPTVHSYLHYRVIDVSSFREMMKRWAPSTASKFVREIAANGKVAVSHRAMDDIEWSIELMKMFRPLLTAQKSTTNDSSADNRNRGKSERSIIQKNKLPIIVSNIDQSKLYGDEKHLRKRLIHEQEFNVYSLKLNNNDQCLYDQNPHLREVFINGKELLIYHEEFTDKNRLLNLSPNGSAIKKSNPRESTTTEYWGQRKLLLSEIEFLTSYATDDNSLVVYAGAAPGAHLDYLSSLFPELEFVLIDIKPFVEFKSDKIKIQSERFTEDLAKTFSGKNKNILFICDIRTFSGHNNFEEDIHVDISNQMIWHSTIDSHASLLTFRLPNVPGTVLFFEGHMLLDIWTSRKSMECRLIVEKNAQIITYDNEDFERAMDNFQNVTRTMYYKHDLDTVKTEGLDHCYDCRAEIFILQKYLNKMKTFTDERELNKETAKLSYDISRNICEKNRQSIINGVRTLNVIPKK</sequence>
<dbReference type="InterPro" id="IPR029063">
    <property type="entry name" value="SAM-dependent_MTases_sf"/>
</dbReference>
<dbReference type="Gene3D" id="1.25.40.20">
    <property type="entry name" value="Ankyrin repeat-containing domain"/>
    <property type="match status" value="1"/>
</dbReference>
<dbReference type="GO" id="GO:0000175">
    <property type="term" value="F:3'-5'-RNA exonuclease activity"/>
    <property type="evidence" value="ECO:0007669"/>
    <property type="project" value="InterPro"/>
</dbReference>
<evidence type="ECO:0000256" key="4">
    <source>
        <dbReference type="ARBA" id="ARBA00022722"/>
    </source>
</evidence>
<dbReference type="AlphaFoldDB" id="A0A818XYN5"/>
<accession>A0A818XYN5</accession>
<evidence type="ECO:0000256" key="1">
    <source>
        <dbReference type="ARBA" id="ARBA00004328"/>
    </source>
</evidence>
<proteinExistence type="predicted"/>
<dbReference type="SUPFAM" id="SSF48403">
    <property type="entry name" value="Ankyrin repeat"/>
    <property type="match status" value="1"/>
</dbReference>
<dbReference type="EMBL" id="CAJOAX010001768">
    <property type="protein sequence ID" value="CAF3743931.1"/>
    <property type="molecule type" value="Genomic_DNA"/>
</dbReference>
<evidence type="ECO:0000256" key="10">
    <source>
        <dbReference type="ARBA" id="ARBA00046511"/>
    </source>
</evidence>
<dbReference type="CDD" id="cd06135">
    <property type="entry name" value="Orn"/>
    <property type="match status" value="1"/>
</dbReference>
<gene>
    <name evidence="12" type="ORF">OTI717_LOCUS15186</name>
</gene>
<evidence type="ECO:0000256" key="2">
    <source>
        <dbReference type="ARBA" id="ARBA00011923"/>
    </source>
</evidence>
<dbReference type="InterPro" id="IPR036397">
    <property type="entry name" value="RNaseH_sf"/>
</dbReference>
<dbReference type="Pfam" id="PF00929">
    <property type="entry name" value="RNase_T"/>
    <property type="match status" value="1"/>
</dbReference>
<dbReference type="InterPro" id="IPR012337">
    <property type="entry name" value="RNaseH-like_sf"/>
</dbReference>
<dbReference type="InterPro" id="IPR022894">
    <property type="entry name" value="Oligoribonuclease"/>
</dbReference>
<dbReference type="Gene3D" id="3.40.50.150">
    <property type="entry name" value="Vaccinia Virus protein VP39"/>
    <property type="match status" value="1"/>
</dbReference>
<keyword evidence="6" id="KW-0378">Hydrolase</keyword>
<evidence type="ECO:0000259" key="11">
    <source>
        <dbReference type="SMART" id="SM00479"/>
    </source>
</evidence>
<comment type="caution">
    <text evidence="12">The sequence shown here is derived from an EMBL/GenBank/DDBJ whole genome shotgun (WGS) entry which is preliminary data.</text>
</comment>
<protein>
    <recommendedName>
        <fullName evidence="3">Cap-specific mRNA (nucleoside-2'-O-)-methyltransferase</fullName>
        <ecNumber evidence="2">2.1.1.57</ecNumber>
    </recommendedName>
</protein>
<evidence type="ECO:0000256" key="3">
    <source>
        <dbReference type="ARBA" id="ARBA00015701"/>
    </source>
</evidence>
<comment type="subunit">
    <text evidence="10">Interacts with poly(A) polymerase catalytic subunit OPG063. Interacts with OPG109 and OPG123; these interactions might help linking transcription to capping and polyadenylation.</text>
</comment>
<keyword evidence="4" id="KW-0540">Nuclease</keyword>
<evidence type="ECO:0000313" key="13">
    <source>
        <dbReference type="Proteomes" id="UP000663823"/>
    </source>
</evidence>